<dbReference type="InterPro" id="IPR027417">
    <property type="entry name" value="P-loop_NTPase"/>
</dbReference>
<dbReference type="InterPro" id="IPR003593">
    <property type="entry name" value="AAA+_ATPase"/>
</dbReference>
<reference evidence="12" key="1">
    <citation type="submission" date="2016-10" db="EMBL/GenBank/DDBJ databases">
        <authorList>
            <person name="Varghese N."/>
            <person name="Submissions S."/>
        </authorList>
    </citation>
    <scope>NUCLEOTIDE SEQUENCE [LARGE SCALE GENOMIC DNA]</scope>
    <source>
        <strain evidence="12">DSM 3669</strain>
    </source>
</reference>
<evidence type="ECO:0000256" key="7">
    <source>
        <dbReference type="ARBA" id="ARBA00022967"/>
    </source>
</evidence>
<accession>A0A1I6EA64</accession>
<keyword evidence="12" id="KW-1185">Reference proteome</keyword>
<dbReference type="GO" id="GO:0035435">
    <property type="term" value="P:phosphate ion transmembrane transport"/>
    <property type="evidence" value="ECO:0007669"/>
    <property type="project" value="InterPro"/>
</dbReference>
<evidence type="ECO:0000259" key="10">
    <source>
        <dbReference type="PROSITE" id="PS50893"/>
    </source>
</evidence>
<dbReference type="PANTHER" id="PTHR43423">
    <property type="entry name" value="ABC TRANSPORTER I FAMILY MEMBER 17"/>
    <property type="match status" value="1"/>
</dbReference>
<evidence type="ECO:0000256" key="4">
    <source>
        <dbReference type="ARBA" id="ARBA00022592"/>
    </source>
</evidence>
<keyword evidence="8" id="KW-0472">Membrane</keyword>
<organism evidence="11 12">
    <name type="scientific">Desulfoscipio geothermicus DSM 3669</name>
    <dbReference type="NCBI Taxonomy" id="1121426"/>
    <lineage>
        <taxon>Bacteria</taxon>
        <taxon>Bacillati</taxon>
        <taxon>Bacillota</taxon>
        <taxon>Clostridia</taxon>
        <taxon>Eubacteriales</taxon>
        <taxon>Desulfallaceae</taxon>
        <taxon>Desulfoscipio</taxon>
    </lineage>
</organism>
<dbReference type="InterPro" id="IPR017871">
    <property type="entry name" value="ABC_transporter-like_CS"/>
</dbReference>
<dbReference type="PANTHER" id="PTHR43423:SF1">
    <property type="entry name" value="ABC TRANSPORTER I FAMILY MEMBER 17"/>
    <property type="match status" value="1"/>
</dbReference>
<dbReference type="GO" id="GO:0005315">
    <property type="term" value="F:phosphate transmembrane transporter activity"/>
    <property type="evidence" value="ECO:0007669"/>
    <property type="project" value="InterPro"/>
</dbReference>
<dbReference type="CDD" id="cd03260">
    <property type="entry name" value="ABC_PstB_phosphate_transporter"/>
    <property type="match status" value="1"/>
</dbReference>
<name>A0A1I6EA64_9FIRM</name>
<dbReference type="Proteomes" id="UP000199584">
    <property type="component" value="Unassembled WGS sequence"/>
</dbReference>
<keyword evidence="7" id="KW-1278">Translocase</keyword>
<dbReference type="SUPFAM" id="SSF52540">
    <property type="entry name" value="P-loop containing nucleoside triphosphate hydrolases"/>
    <property type="match status" value="1"/>
</dbReference>
<evidence type="ECO:0000256" key="1">
    <source>
        <dbReference type="ARBA" id="ARBA00004417"/>
    </source>
</evidence>
<gene>
    <name evidence="11" type="ORF">SAMN05660706_13130</name>
</gene>
<dbReference type="Gene3D" id="3.40.50.300">
    <property type="entry name" value="P-loop containing nucleotide triphosphate hydrolases"/>
    <property type="match status" value="1"/>
</dbReference>
<dbReference type="GO" id="GO:0005524">
    <property type="term" value="F:ATP binding"/>
    <property type="evidence" value="ECO:0007669"/>
    <property type="project" value="UniProtKB-KW"/>
</dbReference>
<evidence type="ECO:0000313" key="11">
    <source>
        <dbReference type="EMBL" id="SFR14442.1"/>
    </source>
</evidence>
<dbReference type="STRING" id="39060.SAMN05660706_13130"/>
<evidence type="ECO:0000256" key="6">
    <source>
        <dbReference type="ARBA" id="ARBA00022840"/>
    </source>
</evidence>
<dbReference type="AlphaFoldDB" id="A0A1I6EA64"/>
<feature type="domain" description="ABC transporter" evidence="10">
    <location>
        <begin position="5"/>
        <end position="246"/>
    </location>
</feature>
<dbReference type="InterPro" id="IPR003439">
    <property type="entry name" value="ABC_transporter-like_ATP-bd"/>
</dbReference>
<evidence type="ECO:0000256" key="9">
    <source>
        <dbReference type="ARBA" id="ARBA00054713"/>
    </source>
</evidence>
<comment type="function">
    <text evidence="9">Part of the ABC transporter complex PstSACB involved in phosphate import. Responsible for energy coupling to the transport system.</text>
</comment>
<dbReference type="NCBIfam" id="TIGR00972">
    <property type="entry name" value="3a0107s01c2"/>
    <property type="match status" value="1"/>
</dbReference>
<dbReference type="Pfam" id="PF00005">
    <property type="entry name" value="ABC_tran"/>
    <property type="match status" value="1"/>
</dbReference>
<keyword evidence="6 11" id="KW-0067">ATP-binding</keyword>
<keyword evidence="2" id="KW-0813">Transport</keyword>
<evidence type="ECO:0000256" key="2">
    <source>
        <dbReference type="ARBA" id="ARBA00022448"/>
    </source>
</evidence>
<dbReference type="RefSeq" id="WP_220427526.1">
    <property type="nucleotide sequence ID" value="NZ_FOYM01000031.1"/>
</dbReference>
<comment type="subcellular location">
    <subcellularLocation>
        <location evidence="1">Cell inner membrane</location>
        <topology evidence="1">Peripheral membrane protein</topology>
    </subcellularLocation>
</comment>
<sequence length="251" mass="28183">MENKISVHNLNLFYKDFQALRNINLEVAGNLVTALIGPSGCGKSTFLRTLNRMNDLYDGVRVEGKVLLDGIDIYNDRCDVVTLRKRVGMVFQKPNPFPMSVYDNVAFGPRIHGIKNRRQLDEIVEMSLRASALWDEVSDRLRQPALGLSGGQQQRLCIARLLAVEPDVLLMDEPTSALDPISTLKVEELIQVLKQDYTIVIVTHNMQQAARVSDYTAFFLTGDLVEYGATGDIFTAPKDQRTEDYITGRFG</sequence>
<dbReference type="PROSITE" id="PS50893">
    <property type="entry name" value="ABC_TRANSPORTER_2"/>
    <property type="match status" value="1"/>
</dbReference>
<keyword evidence="3" id="KW-1003">Cell membrane</keyword>
<dbReference type="GO" id="GO:0005886">
    <property type="term" value="C:plasma membrane"/>
    <property type="evidence" value="ECO:0007669"/>
    <property type="project" value="UniProtKB-SubCell"/>
</dbReference>
<dbReference type="GO" id="GO:0016887">
    <property type="term" value="F:ATP hydrolysis activity"/>
    <property type="evidence" value="ECO:0007669"/>
    <property type="project" value="InterPro"/>
</dbReference>
<keyword evidence="4" id="KW-0592">Phosphate transport</keyword>
<protein>
    <submittedName>
        <fullName evidence="11">Phosphate ABC transporter ATP-binding protein, PhoT family (TC 3.A.1.7.1)</fullName>
    </submittedName>
</protein>
<evidence type="ECO:0000313" key="12">
    <source>
        <dbReference type="Proteomes" id="UP000199584"/>
    </source>
</evidence>
<dbReference type="InterPro" id="IPR005670">
    <property type="entry name" value="PstB-like"/>
</dbReference>
<keyword evidence="5" id="KW-0547">Nucleotide-binding</keyword>
<dbReference type="FunFam" id="3.40.50.300:FF:000132">
    <property type="entry name" value="Phosphate import ATP-binding protein PstB"/>
    <property type="match status" value="1"/>
</dbReference>
<dbReference type="EMBL" id="FOYM01000031">
    <property type="protein sequence ID" value="SFR14442.1"/>
    <property type="molecule type" value="Genomic_DNA"/>
</dbReference>
<dbReference type="SMART" id="SM00382">
    <property type="entry name" value="AAA"/>
    <property type="match status" value="1"/>
</dbReference>
<proteinExistence type="predicted"/>
<evidence type="ECO:0000256" key="8">
    <source>
        <dbReference type="ARBA" id="ARBA00023136"/>
    </source>
</evidence>
<evidence type="ECO:0000256" key="5">
    <source>
        <dbReference type="ARBA" id="ARBA00022741"/>
    </source>
</evidence>
<evidence type="ECO:0000256" key="3">
    <source>
        <dbReference type="ARBA" id="ARBA00022475"/>
    </source>
</evidence>
<dbReference type="PROSITE" id="PS00211">
    <property type="entry name" value="ABC_TRANSPORTER_1"/>
    <property type="match status" value="1"/>
</dbReference>